<feature type="transmembrane region" description="Helical" evidence="1">
    <location>
        <begin position="42"/>
        <end position="62"/>
    </location>
</feature>
<evidence type="ECO:0000313" key="3">
    <source>
        <dbReference type="Proteomes" id="UP000177396"/>
    </source>
</evidence>
<organism evidence="2 3">
    <name type="scientific">Candidatus Gottesmanbacteria bacterium RBG_16_38_7b</name>
    <dbReference type="NCBI Taxonomy" id="1798372"/>
    <lineage>
        <taxon>Bacteria</taxon>
        <taxon>Candidatus Gottesmaniibacteriota</taxon>
    </lineage>
</organism>
<protein>
    <submittedName>
        <fullName evidence="2">Uncharacterized protein</fullName>
    </submittedName>
</protein>
<accession>A0A1F5YEW7</accession>
<proteinExistence type="predicted"/>
<sequence length="77" mass="8918">MENDFFYQQLVAKMQQVSIVPPQNMGPLTPLYKRLVPQFKHFPFKALIPLSLLAILFAYLIFGTKLVRLASILQFSF</sequence>
<comment type="caution">
    <text evidence="2">The sequence shown here is derived from an EMBL/GenBank/DDBJ whole genome shotgun (WGS) entry which is preliminary data.</text>
</comment>
<keyword evidence="1" id="KW-0812">Transmembrane</keyword>
<gene>
    <name evidence="2" type="ORF">A2153_00240</name>
</gene>
<evidence type="ECO:0000256" key="1">
    <source>
        <dbReference type="SAM" id="Phobius"/>
    </source>
</evidence>
<dbReference type="Proteomes" id="UP000177396">
    <property type="component" value="Unassembled WGS sequence"/>
</dbReference>
<keyword evidence="1" id="KW-1133">Transmembrane helix</keyword>
<keyword evidence="1" id="KW-0472">Membrane</keyword>
<name>A0A1F5YEW7_9BACT</name>
<dbReference type="AlphaFoldDB" id="A0A1F5YEW7"/>
<reference evidence="2 3" key="1">
    <citation type="journal article" date="2016" name="Nat. Commun.">
        <title>Thousands of microbial genomes shed light on interconnected biogeochemical processes in an aquifer system.</title>
        <authorList>
            <person name="Anantharaman K."/>
            <person name="Brown C.T."/>
            <person name="Hug L.A."/>
            <person name="Sharon I."/>
            <person name="Castelle C.J."/>
            <person name="Probst A.J."/>
            <person name="Thomas B.C."/>
            <person name="Singh A."/>
            <person name="Wilkins M.J."/>
            <person name="Karaoz U."/>
            <person name="Brodie E.L."/>
            <person name="Williams K.H."/>
            <person name="Hubbard S.S."/>
            <person name="Banfield J.F."/>
        </authorList>
    </citation>
    <scope>NUCLEOTIDE SEQUENCE [LARGE SCALE GENOMIC DNA]</scope>
</reference>
<evidence type="ECO:0000313" key="2">
    <source>
        <dbReference type="EMBL" id="OGF98730.1"/>
    </source>
</evidence>
<dbReference type="EMBL" id="MFJB01000089">
    <property type="protein sequence ID" value="OGF98730.1"/>
    <property type="molecule type" value="Genomic_DNA"/>
</dbReference>